<dbReference type="AlphaFoldDB" id="G2H1Q6"/>
<protein>
    <submittedName>
        <fullName evidence="2">Uncharacterized protein</fullName>
    </submittedName>
</protein>
<feature type="compositionally biased region" description="Basic and acidic residues" evidence="1">
    <location>
        <begin position="602"/>
        <end position="620"/>
    </location>
</feature>
<dbReference type="EMBL" id="AGCA01000466">
    <property type="protein sequence ID" value="EGY28072.1"/>
    <property type="molecule type" value="Genomic_DNA"/>
</dbReference>
<proteinExistence type="predicted"/>
<evidence type="ECO:0000313" key="3">
    <source>
        <dbReference type="Proteomes" id="UP000004116"/>
    </source>
</evidence>
<organism evidence="2 3">
    <name type="scientific">Candidatus Regiella insecticola 5.15</name>
    <dbReference type="NCBI Taxonomy" id="1005043"/>
    <lineage>
        <taxon>Bacteria</taxon>
        <taxon>Pseudomonadati</taxon>
        <taxon>Pseudomonadota</taxon>
        <taxon>Gammaproteobacteria</taxon>
        <taxon>Enterobacterales</taxon>
        <taxon>Enterobacteriaceae</taxon>
        <taxon>aphid secondary symbionts</taxon>
        <taxon>Candidatus Regiella</taxon>
    </lineage>
</organism>
<evidence type="ECO:0000313" key="2">
    <source>
        <dbReference type="EMBL" id="EGY28072.1"/>
    </source>
</evidence>
<accession>G2H1Q6</accession>
<reference evidence="2 3" key="1">
    <citation type="journal article" date="2012" name="Genome Res.">
        <title>Genomic basis of endosymbiont-conferred protection against an insect parasitoid.</title>
        <authorList>
            <person name="Hansen A.K."/>
            <person name="Vorburger C."/>
            <person name="Moran N.A."/>
        </authorList>
    </citation>
    <scope>NUCLEOTIDE SEQUENCE [LARGE SCALE GENOMIC DNA]</scope>
    <source>
        <strain evidence="3">R5.15</strain>
    </source>
</reference>
<comment type="caution">
    <text evidence="2">The sequence shown here is derived from an EMBL/GenBank/DDBJ whole genome shotgun (WGS) entry which is preliminary data.</text>
</comment>
<sequence length="633" mass="69093">MWSVKAKAAARKPPETLPSNTERKETGTVGANLTHGGQASGLRLNPQPIVSEPSTGTMPALSSQNSTDSEGSQVTPNSSALNRQNSTDSEVSQVAPNSPALNRQNSTDSEGSQVAPNSSVSRQNSTNSLAPATPPTEPDPSKVPLSEMDEKTFISEAAMKAVTEKLGLSGDELSKFSAALKKINESNEIDTAQKSVINDYLRTFVLHVAFYVDSKEKPEEDTELKQDIKDFVEKLSKMSNSSVEKVLKNCIWQDKGSLKKIMSKIAKKIVEENTKNITPPEGIIFNEYRDSFATRLLFKYLLINIIYPERARIMKAAGYNLNENEQCNPRSLFKEDVVVMIESLIGEKHLLRGETVGLEESLLVSIAWKLLTAPAPGSEDPAESGTNSDGSDGGGGAPLQSGQPAPAVPPTSGGGGGEPVSSNQPLPLFPEVPPGNLEAGAETHRSGSRKRVKEEEKVLPDASHQVQPDDDYHTVAVKRTTIQPLQPLFPEKVFVDDELDESSHDPAPAQRSTVPRRKPEELVEPVIVPQPDNKPVGAKVSDITDTTPKSVLGVKEKWDEVKIPDRLITSVGSSTSKSGYVYSEQQNRVMQINRLKGFPQSEESKPTFHPEFEKNKEGKWVRRNRIPQPEVDR</sequence>
<dbReference type="Proteomes" id="UP000004116">
    <property type="component" value="Unassembled WGS sequence"/>
</dbReference>
<feature type="region of interest" description="Disordered" evidence="1">
    <location>
        <begin position="1"/>
        <end position="145"/>
    </location>
</feature>
<feature type="region of interest" description="Disordered" evidence="1">
    <location>
        <begin position="598"/>
        <end position="633"/>
    </location>
</feature>
<feature type="region of interest" description="Disordered" evidence="1">
    <location>
        <begin position="375"/>
        <end position="471"/>
    </location>
</feature>
<feature type="compositionally biased region" description="Polar residues" evidence="1">
    <location>
        <begin position="52"/>
        <end position="130"/>
    </location>
</feature>
<name>G2H1Q6_9ENTR</name>
<feature type="region of interest" description="Disordered" evidence="1">
    <location>
        <begin position="496"/>
        <end position="543"/>
    </location>
</feature>
<gene>
    <name evidence="2" type="ORF">Rin_00020000</name>
</gene>
<keyword evidence="3" id="KW-1185">Reference proteome</keyword>
<evidence type="ECO:0000256" key="1">
    <source>
        <dbReference type="SAM" id="MobiDB-lite"/>
    </source>
</evidence>